<dbReference type="SUPFAM" id="SSF53335">
    <property type="entry name" value="S-adenosyl-L-methionine-dependent methyltransferases"/>
    <property type="match status" value="1"/>
</dbReference>
<sequence length="207" mass="24345">MDIVQIRNEIPTHLSEYFARDPNYIVWKLQSGWKENHDAWLAHECVTEHARADFYRHNDTYIWELANWNMEQGRWWGVTLKLAEFIKDQGIKTVVDLGGGIGTDALVIASILPDVEILLVEPNMVCREFFLWRRNKYGLGERLFICEPEEYQFKRPVDLTICLDVLEHVERPMDLLENILRTSRLIAMNFAGNFKPADFPMHLPKNQ</sequence>
<organism evidence="1">
    <name type="scientific">marine sediment metagenome</name>
    <dbReference type="NCBI Taxonomy" id="412755"/>
    <lineage>
        <taxon>unclassified sequences</taxon>
        <taxon>metagenomes</taxon>
        <taxon>ecological metagenomes</taxon>
    </lineage>
</organism>
<protein>
    <recommendedName>
        <fullName evidence="2">Methyltransferase domain-containing protein</fullName>
    </recommendedName>
</protein>
<name>A0A0F8VR24_9ZZZZ</name>
<evidence type="ECO:0008006" key="2">
    <source>
        <dbReference type="Google" id="ProtNLM"/>
    </source>
</evidence>
<dbReference type="EMBL" id="LAZR01069912">
    <property type="protein sequence ID" value="KKK46777.1"/>
    <property type="molecule type" value="Genomic_DNA"/>
</dbReference>
<dbReference type="CDD" id="cd02440">
    <property type="entry name" value="AdoMet_MTases"/>
    <property type="match status" value="1"/>
</dbReference>
<dbReference type="AlphaFoldDB" id="A0A0F8VR24"/>
<dbReference type="InterPro" id="IPR029063">
    <property type="entry name" value="SAM-dependent_MTases_sf"/>
</dbReference>
<reference evidence="1" key="1">
    <citation type="journal article" date="2015" name="Nature">
        <title>Complex archaea that bridge the gap between prokaryotes and eukaryotes.</title>
        <authorList>
            <person name="Spang A."/>
            <person name="Saw J.H."/>
            <person name="Jorgensen S.L."/>
            <person name="Zaremba-Niedzwiedzka K."/>
            <person name="Martijn J."/>
            <person name="Lind A.E."/>
            <person name="van Eijk R."/>
            <person name="Schleper C."/>
            <person name="Guy L."/>
            <person name="Ettema T.J."/>
        </authorList>
    </citation>
    <scope>NUCLEOTIDE SEQUENCE</scope>
</reference>
<gene>
    <name evidence="1" type="ORF">LCGC14_3161840</name>
</gene>
<comment type="caution">
    <text evidence="1">The sequence shown here is derived from an EMBL/GenBank/DDBJ whole genome shotgun (WGS) entry which is preliminary data.</text>
</comment>
<evidence type="ECO:0000313" key="1">
    <source>
        <dbReference type="EMBL" id="KKK46777.1"/>
    </source>
</evidence>
<dbReference type="Gene3D" id="3.40.50.150">
    <property type="entry name" value="Vaccinia Virus protein VP39"/>
    <property type="match status" value="1"/>
</dbReference>
<accession>A0A0F8VR24</accession>
<proteinExistence type="predicted"/>
<feature type="non-terminal residue" evidence="1">
    <location>
        <position position="207"/>
    </location>
</feature>